<organism evidence="1">
    <name type="scientific">mine drainage metagenome</name>
    <dbReference type="NCBI Taxonomy" id="410659"/>
    <lineage>
        <taxon>unclassified sequences</taxon>
        <taxon>metagenomes</taxon>
        <taxon>ecological metagenomes</taxon>
    </lineage>
</organism>
<sequence length="108" mass="12135">MEADLRTLYQHAEGFHFSEAAIRALHQRVGRALEAGAQTDDLEAGYRAALRKYFASFDTQTRAQLRDVDRRLAELAQAQLNFNAERNVAVKRLENIGTMLALLDEATA</sequence>
<name>E6PDX7_9ZZZZ</name>
<dbReference type="EMBL" id="CABL01000002">
    <property type="protein sequence ID" value="CBH74662.1"/>
    <property type="molecule type" value="Genomic_DNA"/>
</dbReference>
<proteinExistence type="predicted"/>
<evidence type="ECO:0000313" key="1">
    <source>
        <dbReference type="EMBL" id="CBH74662.1"/>
    </source>
</evidence>
<comment type="caution">
    <text evidence="1">The sequence shown here is derived from an EMBL/GenBank/DDBJ whole genome shotgun (WGS) entry which is preliminary data.</text>
</comment>
<accession>E6PDX7</accession>
<dbReference type="AlphaFoldDB" id="E6PDX7"/>
<protein>
    <submittedName>
        <fullName evidence="1">Uncharacterized protein</fullName>
    </submittedName>
</protein>
<gene>
    <name evidence="1" type="ORF">CARN1_1765</name>
</gene>
<reference evidence="1" key="1">
    <citation type="submission" date="2009-10" db="EMBL/GenBank/DDBJ databases">
        <title>Diversity of trophic interactions inside an arsenic-rich microbial ecosystem.</title>
        <authorList>
            <person name="Bertin P.N."/>
            <person name="Heinrich-Salmeron A."/>
            <person name="Pelletier E."/>
            <person name="Goulhen-Chollet F."/>
            <person name="Arsene-Ploetze F."/>
            <person name="Gallien S."/>
            <person name="Calteau A."/>
            <person name="Vallenet D."/>
            <person name="Casiot C."/>
            <person name="Chane-Woon-Ming B."/>
            <person name="Giloteaux L."/>
            <person name="Barakat M."/>
            <person name="Bonnefoy V."/>
            <person name="Bruneel O."/>
            <person name="Chandler M."/>
            <person name="Cleiss J."/>
            <person name="Duran R."/>
            <person name="Elbaz-Poulichet F."/>
            <person name="Fonknechten N."/>
            <person name="Lauga B."/>
            <person name="Mornico D."/>
            <person name="Ortet P."/>
            <person name="Schaeffer C."/>
            <person name="Siguier P."/>
            <person name="Alexander Thil Smith A."/>
            <person name="Van Dorsselaer A."/>
            <person name="Weissenbach J."/>
            <person name="Medigue C."/>
            <person name="Le Paslier D."/>
        </authorList>
    </citation>
    <scope>NUCLEOTIDE SEQUENCE</scope>
</reference>